<accession>A0AAD2Q3M0</accession>
<evidence type="ECO:0000313" key="2">
    <source>
        <dbReference type="Proteomes" id="UP001295794"/>
    </source>
</evidence>
<dbReference type="EMBL" id="CAVNYO010000166">
    <property type="protein sequence ID" value="CAK5270432.1"/>
    <property type="molecule type" value="Genomic_DNA"/>
</dbReference>
<dbReference type="AlphaFoldDB" id="A0AAD2Q3M0"/>
<keyword evidence="2" id="KW-1185">Reference proteome</keyword>
<gene>
    <name evidence="1" type="ORF">MYCIT1_LOCUS14842</name>
</gene>
<reference evidence="1" key="1">
    <citation type="submission" date="2023-11" db="EMBL/GenBank/DDBJ databases">
        <authorList>
            <person name="De Vega J J."/>
            <person name="De Vega J J."/>
        </authorList>
    </citation>
    <scope>NUCLEOTIDE SEQUENCE</scope>
</reference>
<protein>
    <submittedName>
        <fullName evidence="1">Uncharacterized protein</fullName>
    </submittedName>
</protein>
<evidence type="ECO:0000313" key="1">
    <source>
        <dbReference type="EMBL" id="CAK5270432.1"/>
    </source>
</evidence>
<proteinExistence type="predicted"/>
<comment type="caution">
    <text evidence="1">The sequence shown here is derived from an EMBL/GenBank/DDBJ whole genome shotgun (WGS) entry which is preliminary data.</text>
</comment>
<dbReference type="Proteomes" id="UP001295794">
    <property type="component" value="Unassembled WGS sequence"/>
</dbReference>
<sequence length="120" mass="13168">MFISKHSPVHRLSVAALGAVVAVSVRVDQPGELHVRRAPVLRLSAEGEVPCRKAMRETSKHPRTEARTVRVVPDPRVKAQAHKAIRHEAYTTTGLLVASGGLNLECCSEHHEIRGRESRG</sequence>
<name>A0AAD2Q3M0_9AGAR</name>
<organism evidence="1 2">
    <name type="scientific">Mycena citricolor</name>
    <dbReference type="NCBI Taxonomy" id="2018698"/>
    <lineage>
        <taxon>Eukaryota</taxon>
        <taxon>Fungi</taxon>
        <taxon>Dikarya</taxon>
        <taxon>Basidiomycota</taxon>
        <taxon>Agaricomycotina</taxon>
        <taxon>Agaricomycetes</taxon>
        <taxon>Agaricomycetidae</taxon>
        <taxon>Agaricales</taxon>
        <taxon>Marasmiineae</taxon>
        <taxon>Mycenaceae</taxon>
        <taxon>Mycena</taxon>
    </lineage>
</organism>